<dbReference type="InterPro" id="IPR015915">
    <property type="entry name" value="Kelch-typ_b-propeller"/>
</dbReference>
<dbReference type="InterPro" id="IPR041667">
    <property type="entry name" value="Cupin_8"/>
</dbReference>
<dbReference type="InterPro" id="IPR003347">
    <property type="entry name" value="JmjC_dom"/>
</dbReference>
<dbReference type="Pfam" id="PF13621">
    <property type="entry name" value="Cupin_8"/>
    <property type="match status" value="1"/>
</dbReference>
<dbReference type="EMBL" id="JAEHOE010000046">
    <property type="protein sequence ID" value="KAG2492262.1"/>
    <property type="molecule type" value="Genomic_DNA"/>
</dbReference>
<comment type="catalytic activity">
    <reaction evidence="7">
        <text>4-demethylwyosine(37) in tRNA(Phe) + S-adenosyl-L-methionine = 4-demethyl-7-[(3S)-3-amino-3-carboxypropyl]wyosine(37) in tRNA(Phe) + S-methyl-5'-thioadenosine + H(+)</text>
        <dbReference type="Rhea" id="RHEA:36355"/>
        <dbReference type="Rhea" id="RHEA-COMP:10164"/>
        <dbReference type="Rhea" id="RHEA-COMP:10378"/>
        <dbReference type="ChEBI" id="CHEBI:15378"/>
        <dbReference type="ChEBI" id="CHEBI:17509"/>
        <dbReference type="ChEBI" id="CHEBI:59789"/>
        <dbReference type="ChEBI" id="CHEBI:64315"/>
        <dbReference type="ChEBI" id="CHEBI:73550"/>
        <dbReference type="EC" id="2.5.1.114"/>
    </reaction>
</comment>
<evidence type="ECO:0000256" key="8">
    <source>
        <dbReference type="SAM" id="MobiDB-lite"/>
    </source>
</evidence>
<evidence type="ECO:0000256" key="5">
    <source>
        <dbReference type="ARBA" id="ARBA00022691"/>
    </source>
</evidence>
<dbReference type="GO" id="GO:0031591">
    <property type="term" value="P:wybutosine biosynthetic process"/>
    <property type="evidence" value="ECO:0007669"/>
    <property type="project" value="TreeGrafter"/>
</dbReference>
<dbReference type="CDD" id="cd02440">
    <property type="entry name" value="AdoMet_MTases"/>
    <property type="match status" value="1"/>
</dbReference>
<comment type="similarity">
    <text evidence="2">Belongs to the JARID1 histone demethylase family.</text>
</comment>
<evidence type="ECO:0000256" key="3">
    <source>
        <dbReference type="ARBA" id="ARBA00012265"/>
    </source>
</evidence>
<dbReference type="Proteomes" id="UP000612055">
    <property type="component" value="Unassembled WGS sequence"/>
</dbReference>
<dbReference type="EC" id="2.5.1.114" evidence="3"/>
<dbReference type="UniPathway" id="UPA00375"/>
<evidence type="ECO:0000313" key="11">
    <source>
        <dbReference type="EMBL" id="KAG2492262.1"/>
    </source>
</evidence>
<keyword evidence="6" id="KW-0819">tRNA processing</keyword>
<dbReference type="SMART" id="SM00558">
    <property type="entry name" value="JmjC"/>
    <property type="match status" value="1"/>
</dbReference>
<dbReference type="OrthoDB" id="263283at2759"/>
<evidence type="ECO:0000256" key="1">
    <source>
        <dbReference type="ARBA" id="ARBA00004797"/>
    </source>
</evidence>
<feature type="compositionally biased region" description="Low complexity" evidence="8">
    <location>
        <begin position="976"/>
        <end position="993"/>
    </location>
</feature>
<dbReference type="SUPFAM" id="SSF50965">
    <property type="entry name" value="Galactose oxidase, central domain"/>
    <property type="match status" value="1"/>
</dbReference>
<evidence type="ECO:0000313" key="12">
    <source>
        <dbReference type="Proteomes" id="UP000612055"/>
    </source>
</evidence>
<dbReference type="Gene3D" id="6.10.140.1470">
    <property type="match status" value="1"/>
</dbReference>
<evidence type="ECO:0000256" key="2">
    <source>
        <dbReference type="ARBA" id="ARBA00006801"/>
    </source>
</evidence>
<keyword evidence="12" id="KW-1185">Reference proteome</keyword>
<dbReference type="GO" id="GO:0102522">
    <property type="term" value="F:tRNA 4-demethylwyosine alpha-amino-alpha-carboxypropyltransferase activity"/>
    <property type="evidence" value="ECO:0007669"/>
    <property type="project" value="UniProtKB-EC"/>
</dbReference>
<comment type="caution">
    <text evidence="11">The sequence shown here is derived from an EMBL/GenBank/DDBJ whole genome shotgun (WGS) entry which is preliminary data.</text>
</comment>
<dbReference type="Gene3D" id="2.120.10.80">
    <property type="entry name" value="Kelch-type beta propeller"/>
    <property type="match status" value="2"/>
</dbReference>
<gene>
    <name evidence="11" type="ORF">HYH03_009502</name>
</gene>
<dbReference type="InterPro" id="IPR056743">
    <property type="entry name" value="TRM5-TYW2-like_MTfase"/>
</dbReference>
<dbReference type="Gene3D" id="3.40.50.150">
    <property type="entry name" value="Vaccinia Virus protein VP39"/>
    <property type="match status" value="1"/>
</dbReference>
<dbReference type="Pfam" id="PF02475">
    <property type="entry name" value="TRM5-TYW2_MTfase"/>
    <property type="match status" value="1"/>
</dbReference>
<keyword evidence="5" id="KW-0949">S-adenosyl-L-methionine</keyword>
<dbReference type="InterPro" id="IPR011043">
    <property type="entry name" value="Gal_Oxase/kelch_b-propeller"/>
</dbReference>
<dbReference type="GO" id="GO:0008175">
    <property type="term" value="F:tRNA methyltransferase activity"/>
    <property type="evidence" value="ECO:0007669"/>
    <property type="project" value="TreeGrafter"/>
</dbReference>
<dbReference type="InterPro" id="IPR029063">
    <property type="entry name" value="SAM-dependent_MTases_sf"/>
</dbReference>
<accession>A0A835XZ43</accession>
<evidence type="ECO:0000259" key="10">
    <source>
        <dbReference type="PROSITE" id="PS51684"/>
    </source>
</evidence>
<sequence>MGGAAVCAGSGGRFAVLVGGRTSPMDALSDVWILDLDLGTWVRARPEVDPMTTAGAPLPVAVAAAGFLGRYRHSVVAVPPPPPAGSSTASTAGTERIPPGAALAGWRVVVFGGRNADVVLGDTWVLSRVGAAAGSDDLAAGWRWQLVAAAGAAPGPRKSHAACFVPGSQRGAAAAASHGSMYVHGGTCGYGMHVSEMYCLDLGSYVWHRVDGAGAGGGGGSGGGSPACFSHTLNRWGPYLLLVGGYPTDHHRQLWVFDTRTHVWTALDAKEAAPPTAAAAIAGAVEGSGAAVGGGAPSLDFLPVRHCAEVVSSDGTDGLYVMGGGAFCFSFGTVFGGCFRLPLAGLEQALAAAAATPLQRRPVQKAVAPKAPASTGTAAAAAAAAGAAGAAPTGRSPASSPAPSAKADTAGVANGNSGAGGAGGSSGGEGWVVCVPAAAAKGVKDALKAAGWLDASRRATVDAAAADADAAAAAAADGPGLSGDAATGPRVALVRLPVTNLAAAALGASADGSGGGGGGAAAEAARRAVAATGGQLERCTLAASSKQPASPGQRLRAAAEALLSAASPPPPPALSARLLASLPTRWERLGDLVLLPAGAFADPGWAQALGGSTEGAKGEGEEAVLVPLWRAVAAALGAERLARQAPVANTGTRDSRAQLLLGSHGWVAHREGGVTFKLDVTRCMFSSGNVTERTRMGWGRGEHLSGARLAAAAATAAAAIDTPGGTLSCAPAAGKAKGKAKADAAGAARGAGVEAGVAKEAAAAGPVEGCGGVAMWAAGETVVDLYTGIGYYTLPLLVVGGVDKVYACEWNPHALEALRRNLAQPGLGDRSGAPVGERCEVREGDCRTTAPQGVADRVLLGLLPSSRGGWEAAVRALKPEGGWLHLHHNVTDREEGAWAQACLGELEELARSAGRDWELRLAHLERVKWYAPHIRHVVLDIECRPRGSLTANRPQPPPTANGQALTAPVKAPPRPAQSQTAAAVGASGTGSAHATAALSPPAWCKQPLEQLQLVRRVRAEEVGDRAAFEASISAARLPVVIEGMDVGPAPRLWTPEHLLSLPDSHRSKVSLHVTRAPGGRLDFVHKNFAFRTMTLAEAVGRIARKTPAEVAAAAAAAGVDPDPSVAAAAEAGAWPELVPPGQEYGSCAEEALYLRSIGDNPRKEASNLSSAFPCLAPDVTIPALVPPGAMHSSVLRLSSPGLVLWTHYDVCDNFLIQVTGTKRVLLWPPSAHDPLHVEGSSSPVTDPCNPDLSRHPRFASCPPPLLVDLQPGDVLFLPSLWFHHVTATGGAMSISVNAFFRHLPAECYHRKDLYGNRDLVQAEEADRLGCEAVAALAALPPHYRGFYGARLLGSIQRELGL</sequence>
<comment type="pathway">
    <text evidence="1">tRNA modification; wybutosine-tRNA(Phe) biosynthesis.</text>
</comment>
<dbReference type="PROSITE" id="PS51184">
    <property type="entry name" value="JMJC"/>
    <property type="match status" value="1"/>
</dbReference>
<dbReference type="GO" id="GO:0005737">
    <property type="term" value="C:cytoplasm"/>
    <property type="evidence" value="ECO:0007669"/>
    <property type="project" value="TreeGrafter"/>
</dbReference>
<reference evidence="11" key="1">
    <citation type="journal article" date="2020" name="bioRxiv">
        <title>Comparative genomics of Chlamydomonas.</title>
        <authorList>
            <person name="Craig R.J."/>
            <person name="Hasan A.R."/>
            <person name="Ness R.W."/>
            <person name="Keightley P.D."/>
        </authorList>
    </citation>
    <scope>NUCLEOTIDE SEQUENCE</scope>
    <source>
        <strain evidence="11">CCAP 11/70</strain>
    </source>
</reference>
<evidence type="ECO:0000256" key="7">
    <source>
        <dbReference type="ARBA" id="ARBA00049400"/>
    </source>
</evidence>
<proteinExistence type="inferred from homology"/>
<protein>
    <recommendedName>
        <fullName evidence="3">tRNA(Phe) (4-demethylwyosine(37)-C(7)) aminocarboxypropyltransferase</fullName>
        <ecNumber evidence="3">2.5.1.114</ecNumber>
    </recommendedName>
</protein>
<evidence type="ECO:0000256" key="4">
    <source>
        <dbReference type="ARBA" id="ARBA00022679"/>
    </source>
</evidence>
<dbReference type="GO" id="GO:0030488">
    <property type="term" value="P:tRNA methylation"/>
    <property type="evidence" value="ECO:0007669"/>
    <property type="project" value="TreeGrafter"/>
</dbReference>
<keyword evidence="4" id="KW-0808">Transferase</keyword>
<dbReference type="SUPFAM" id="SSF53335">
    <property type="entry name" value="S-adenosyl-L-methionine-dependent methyltransferases"/>
    <property type="match status" value="1"/>
</dbReference>
<dbReference type="PANTHER" id="PTHR23245:SF25">
    <property type="entry name" value="TRNA WYBUTOSINE-SYNTHESIZING PROTEIN 2 HOMOLOG"/>
    <property type="match status" value="1"/>
</dbReference>
<organism evidence="11 12">
    <name type="scientific">Edaphochlamys debaryana</name>
    <dbReference type="NCBI Taxonomy" id="47281"/>
    <lineage>
        <taxon>Eukaryota</taxon>
        <taxon>Viridiplantae</taxon>
        <taxon>Chlorophyta</taxon>
        <taxon>core chlorophytes</taxon>
        <taxon>Chlorophyceae</taxon>
        <taxon>CS clade</taxon>
        <taxon>Chlamydomonadales</taxon>
        <taxon>Chlamydomonadales incertae sedis</taxon>
        <taxon>Edaphochlamys</taxon>
    </lineage>
</organism>
<dbReference type="SUPFAM" id="SSF51197">
    <property type="entry name" value="Clavaminate synthase-like"/>
    <property type="match status" value="1"/>
</dbReference>
<evidence type="ECO:0000259" key="9">
    <source>
        <dbReference type="PROSITE" id="PS51184"/>
    </source>
</evidence>
<feature type="region of interest" description="Disordered" evidence="8">
    <location>
        <begin position="390"/>
        <end position="411"/>
    </location>
</feature>
<dbReference type="PROSITE" id="PS51684">
    <property type="entry name" value="SAM_MT_TRM5_TYW2"/>
    <property type="match status" value="1"/>
</dbReference>
<evidence type="ECO:0000256" key="6">
    <source>
        <dbReference type="ARBA" id="ARBA00022694"/>
    </source>
</evidence>
<feature type="domain" description="JmjC" evidence="9">
    <location>
        <begin position="1161"/>
        <end position="1317"/>
    </location>
</feature>
<dbReference type="InterPro" id="IPR030382">
    <property type="entry name" value="MeTrfase_TRM5/TYW2"/>
</dbReference>
<name>A0A835XZ43_9CHLO</name>
<feature type="domain" description="SAM-dependent methyltransferase TRM5/TYW2-type" evidence="10">
    <location>
        <begin position="586"/>
        <end position="945"/>
    </location>
</feature>
<dbReference type="PANTHER" id="PTHR23245">
    <property type="entry name" value="TRNA METHYLTRANSFERASE"/>
    <property type="match status" value="1"/>
</dbReference>
<dbReference type="Gene3D" id="2.60.120.650">
    <property type="entry name" value="Cupin"/>
    <property type="match status" value="1"/>
</dbReference>
<feature type="region of interest" description="Disordered" evidence="8">
    <location>
        <begin position="947"/>
        <end position="993"/>
    </location>
</feature>